<reference evidence="2" key="1">
    <citation type="journal article" date="2020" name="Stud. Mycol.">
        <title>101 Dothideomycetes genomes: a test case for predicting lifestyles and emergence of pathogens.</title>
        <authorList>
            <person name="Haridas S."/>
            <person name="Albert R."/>
            <person name="Binder M."/>
            <person name="Bloem J."/>
            <person name="Labutti K."/>
            <person name="Salamov A."/>
            <person name="Andreopoulos B."/>
            <person name="Baker S."/>
            <person name="Barry K."/>
            <person name="Bills G."/>
            <person name="Bluhm B."/>
            <person name="Cannon C."/>
            <person name="Castanera R."/>
            <person name="Culley D."/>
            <person name="Daum C."/>
            <person name="Ezra D."/>
            <person name="Gonzalez J."/>
            <person name="Henrissat B."/>
            <person name="Kuo A."/>
            <person name="Liang C."/>
            <person name="Lipzen A."/>
            <person name="Lutzoni F."/>
            <person name="Magnuson J."/>
            <person name="Mondo S."/>
            <person name="Nolan M."/>
            <person name="Ohm R."/>
            <person name="Pangilinan J."/>
            <person name="Park H.-J."/>
            <person name="Ramirez L."/>
            <person name="Alfaro M."/>
            <person name="Sun H."/>
            <person name="Tritt A."/>
            <person name="Yoshinaga Y."/>
            <person name="Zwiers L.-H."/>
            <person name="Turgeon B."/>
            <person name="Goodwin S."/>
            <person name="Spatafora J."/>
            <person name="Crous P."/>
            <person name="Grigoriev I."/>
        </authorList>
    </citation>
    <scope>NUCLEOTIDE SEQUENCE</scope>
    <source>
        <strain evidence="2">CBS 101060</strain>
    </source>
</reference>
<dbReference type="Proteomes" id="UP000799429">
    <property type="component" value="Unassembled WGS sequence"/>
</dbReference>
<organism evidence="2 3">
    <name type="scientific">Patellaria atrata CBS 101060</name>
    <dbReference type="NCBI Taxonomy" id="1346257"/>
    <lineage>
        <taxon>Eukaryota</taxon>
        <taxon>Fungi</taxon>
        <taxon>Dikarya</taxon>
        <taxon>Ascomycota</taxon>
        <taxon>Pezizomycotina</taxon>
        <taxon>Dothideomycetes</taxon>
        <taxon>Dothideomycetes incertae sedis</taxon>
        <taxon>Patellariales</taxon>
        <taxon>Patellariaceae</taxon>
        <taxon>Patellaria</taxon>
    </lineage>
</organism>
<gene>
    <name evidence="2" type="ORF">M501DRAFT_928004</name>
</gene>
<evidence type="ECO:0000313" key="3">
    <source>
        <dbReference type="Proteomes" id="UP000799429"/>
    </source>
</evidence>
<feature type="region of interest" description="Disordered" evidence="1">
    <location>
        <begin position="1"/>
        <end position="153"/>
    </location>
</feature>
<evidence type="ECO:0000256" key="1">
    <source>
        <dbReference type="SAM" id="MobiDB-lite"/>
    </source>
</evidence>
<proteinExistence type="predicted"/>
<protein>
    <submittedName>
        <fullName evidence="2">Uncharacterized protein</fullName>
    </submittedName>
</protein>
<evidence type="ECO:0000313" key="2">
    <source>
        <dbReference type="EMBL" id="KAF2841800.1"/>
    </source>
</evidence>
<feature type="compositionally biased region" description="Polar residues" evidence="1">
    <location>
        <begin position="78"/>
        <end position="87"/>
    </location>
</feature>
<comment type="caution">
    <text evidence="2">The sequence shown here is derived from an EMBL/GenBank/DDBJ whole genome shotgun (WGS) entry which is preliminary data.</text>
</comment>
<name>A0A9P4VTS7_9PEZI</name>
<dbReference type="AlphaFoldDB" id="A0A9P4VTS7"/>
<accession>A0A9P4VTS7</accession>
<keyword evidence="3" id="KW-1185">Reference proteome</keyword>
<feature type="compositionally biased region" description="Basic and acidic residues" evidence="1">
    <location>
        <begin position="124"/>
        <end position="134"/>
    </location>
</feature>
<dbReference type="OrthoDB" id="4202871at2759"/>
<dbReference type="EMBL" id="MU006090">
    <property type="protein sequence ID" value="KAF2841800.1"/>
    <property type="molecule type" value="Genomic_DNA"/>
</dbReference>
<sequence length="558" mass="62954">MDDIDIMFDDHPSLAASSIGDIESDREQSPFFGIPSTHSGFKSEESEVESDMSPGPWSPPAWRKSGSGWYPKHHLQPFEQSRQSSPVKSRESSPRYESAQEEDTTLPAMVPLPASPLKQSPRNSPEREIDREETPLEQPAPEQEKEATPAPVESSNNYIRFAVRAEVQQRTDTIESVIDYFRDTYKSITSSRMRTFVSILVALCSLVIFRVLFQPPQAEAVPDLIKVARLAKTFEPLIHYSENGIDQIGDLQETGVAVWDLGETVRSTNMTSAPIIVKALDDLSDSLKKLGNTLTSFFINVNGDVDSILMAMEFAERNLARVGSMPTGAVTVVFANIHTIMTTFGLLEYEDGSLTTVGKVVKELFGQTRQQMTQRALQKAFNDILQTLEESINNELTQAAMLFALFETIDQQFLNLQRAVLREWDEQERAEGDMLTSLWTKLIGPNASELRKFERNKQLLASVKDKTLKNKHLLVEHNGRLVHLKSNLEMLRKKLVSPLVRSNESSTLSMEEQIDGLRGTYQHLRDVREIQKDRVMERLYHPKKSQGGERAYIGEGHA</sequence>